<protein>
    <recommendedName>
        <fullName evidence="6">WD40 repeat-like protein</fullName>
    </recommendedName>
</protein>
<keyword evidence="1 3" id="KW-0853">WD repeat</keyword>
<feature type="repeat" description="WD" evidence="3">
    <location>
        <begin position="233"/>
        <end position="265"/>
    </location>
</feature>
<reference evidence="5" key="2">
    <citation type="submission" date="2015-01" db="EMBL/GenBank/DDBJ databases">
        <title>Evolutionary Origins and Diversification of the Mycorrhizal Mutualists.</title>
        <authorList>
            <consortium name="DOE Joint Genome Institute"/>
            <consortium name="Mycorrhizal Genomics Consortium"/>
            <person name="Kohler A."/>
            <person name="Kuo A."/>
            <person name="Nagy L.G."/>
            <person name="Floudas D."/>
            <person name="Copeland A."/>
            <person name="Barry K.W."/>
            <person name="Cichocki N."/>
            <person name="Veneault-Fourrey C."/>
            <person name="LaButti K."/>
            <person name="Lindquist E.A."/>
            <person name="Lipzen A."/>
            <person name="Lundell T."/>
            <person name="Morin E."/>
            <person name="Murat C."/>
            <person name="Riley R."/>
            <person name="Ohm R."/>
            <person name="Sun H."/>
            <person name="Tunlid A."/>
            <person name="Henrissat B."/>
            <person name="Grigoriev I.V."/>
            <person name="Hibbett D.S."/>
            <person name="Martin F."/>
        </authorList>
    </citation>
    <scope>NUCLEOTIDE SEQUENCE [LARGE SCALE GENOMIC DNA]</scope>
    <source>
        <strain evidence="5">Ve08.2h10</strain>
    </source>
</reference>
<dbReference type="InterPro" id="IPR036322">
    <property type="entry name" value="WD40_repeat_dom_sf"/>
</dbReference>
<dbReference type="PRINTS" id="PR00320">
    <property type="entry name" value="GPROTEINBRPT"/>
</dbReference>
<dbReference type="OrthoDB" id="2682234at2759"/>
<dbReference type="PROSITE" id="PS50294">
    <property type="entry name" value="WD_REPEATS_REGION"/>
    <property type="match status" value="4"/>
</dbReference>
<dbReference type="Proteomes" id="UP000054538">
    <property type="component" value="Unassembled WGS sequence"/>
</dbReference>
<dbReference type="PANTHER" id="PTHR19848">
    <property type="entry name" value="WD40 REPEAT PROTEIN"/>
    <property type="match status" value="1"/>
</dbReference>
<dbReference type="InterPro" id="IPR001680">
    <property type="entry name" value="WD40_rpt"/>
</dbReference>
<evidence type="ECO:0000256" key="1">
    <source>
        <dbReference type="ARBA" id="ARBA00022574"/>
    </source>
</evidence>
<dbReference type="Gene3D" id="2.130.10.10">
    <property type="entry name" value="YVTN repeat-like/Quinoprotein amine dehydrogenase"/>
    <property type="match status" value="2"/>
</dbReference>
<dbReference type="SUPFAM" id="SSF50978">
    <property type="entry name" value="WD40 repeat-like"/>
    <property type="match status" value="1"/>
</dbReference>
<evidence type="ECO:0008006" key="6">
    <source>
        <dbReference type="Google" id="ProtNLM"/>
    </source>
</evidence>
<feature type="repeat" description="WD" evidence="3">
    <location>
        <begin position="58"/>
        <end position="98"/>
    </location>
</feature>
<dbReference type="CDD" id="cd00200">
    <property type="entry name" value="WD40"/>
    <property type="match status" value="1"/>
</dbReference>
<dbReference type="Pfam" id="PF00400">
    <property type="entry name" value="WD40"/>
    <property type="match status" value="6"/>
</dbReference>
<accession>A0A0D0D5Z8</accession>
<feature type="repeat" description="WD" evidence="3">
    <location>
        <begin position="100"/>
        <end position="141"/>
    </location>
</feature>
<feature type="repeat" description="WD" evidence="3">
    <location>
        <begin position="16"/>
        <end position="57"/>
    </location>
</feature>
<dbReference type="PROSITE" id="PS50082">
    <property type="entry name" value="WD_REPEATS_2"/>
    <property type="match status" value="6"/>
</dbReference>
<keyword evidence="5" id="KW-1185">Reference proteome</keyword>
<dbReference type="HOGENOM" id="CLU_000288_57_33_1"/>
<evidence type="ECO:0000256" key="3">
    <source>
        <dbReference type="PROSITE-ProRule" id="PRU00221"/>
    </source>
</evidence>
<dbReference type="InParanoid" id="A0A0D0D5Z8"/>
<dbReference type="PANTHER" id="PTHR19848:SF8">
    <property type="entry name" value="F-BOX AND WD REPEAT DOMAIN CONTAINING 7"/>
    <property type="match status" value="1"/>
</dbReference>
<evidence type="ECO:0000313" key="5">
    <source>
        <dbReference type="Proteomes" id="UP000054538"/>
    </source>
</evidence>
<feature type="repeat" description="WD" evidence="3">
    <location>
        <begin position="190"/>
        <end position="231"/>
    </location>
</feature>
<organism evidence="4 5">
    <name type="scientific">Paxillus rubicundulus Ve08.2h10</name>
    <dbReference type="NCBI Taxonomy" id="930991"/>
    <lineage>
        <taxon>Eukaryota</taxon>
        <taxon>Fungi</taxon>
        <taxon>Dikarya</taxon>
        <taxon>Basidiomycota</taxon>
        <taxon>Agaricomycotina</taxon>
        <taxon>Agaricomycetes</taxon>
        <taxon>Agaricomycetidae</taxon>
        <taxon>Boletales</taxon>
        <taxon>Paxilineae</taxon>
        <taxon>Paxillaceae</taxon>
        <taxon>Paxillus</taxon>
    </lineage>
</organism>
<reference evidence="4 5" key="1">
    <citation type="submission" date="2014-04" db="EMBL/GenBank/DDBJ databases">
        <authorList>
            <consortium name="DOE Joint Genome Institute"/>
            <person name="Kuo A."/>
            <person name="Kohler A."/>
            <person name="Jargeat P."/>
            <person name="Nagy L.G."/>
            <person name="Floudas D."/>
            <person name="Copeland A."/>
            <person name="Barry K.W."/>
            <person name="Cichocki N."/>
            <person name="Veneault-Fourrey C."/>
            <person name="LaButti K."/>
            <person name="Lindquist E.A."/>
            <person name="Lipzen A."/>
            <person name="Lundell T."/>
            <person name="Morin E."/>
            <person name="Murat C."/>
            <person name="Sun H."/>
            <person name="Tunlid A."/>
            <person name="Henrissat B."/>
            <person name="Grigoriev I.V."/>
            <person name="Hibbett D.S."/>
            <person name="Martin F."/>
            <person name="Nordberg H.P."/>
            <person name="Cantor M.N."/>
            <person name="Hua S.X."/>
        </authorList>
    </citation>
    <scope>NUCLEOTIDE SEQUENCE [LARGE SCALE GENOMIC DNA]</scope>
    <source>
        <strain evidence="4 5">Ve08.2h10</strain>
    </source>
</reference>
<evidence type="ECO:0000313" key="4">
    <source>
        <dbReference type="EMBL" id="KIK79066.1"/>
    </source>
</evidence>
<sequence length="400" mass="44371">MSQRSTDLTAKPITTMSGHQHIVLGVAYIPGGERVVTYSYDKTVRIWNVEKGEQEGTSMEHEGWVRGLAITRDGKRILSGEDQKVRVWDVETHEQIEEFRASHTRYISCIALSPDDQFVASGGEDGMIVIWGMENGEITHSIHAGPGGVASLCFSPNDEKIACAVNNVDIDIYLVQIHDLGSGDIVLGPMQGHESTVRCVLWSLDGGQLFSASDDHTIRCWDPQTADSMGPPWTGHTDAVLSLSLSPDGATLASASYDKTVRFWDAHLHDPMEHSLQHEAWLYAVAFSPCGQFVVSGARDRRVYVYSVPWWDESQEQAHHSLLESARSLDEIPSTFVHDFTGWVVREGEDPFACGGFGDIYRGTLLLGGKSIDVHYFIFLKPLELTVRLGCRESDQDILH</sequence>
<proteinExistence type="predicted"/>
<dbReference type="SMART" id="SM00320">
    <property type="entry name" value="WD40"/>
    <property type="match status" value="7"/>
</dbReference>
<dbReference type="EMBL" id="KN826387">
    <property type="protein sequence ID" value="KIK79066.1"/>
    <property type="molecule type" value="Genomic_DNA"/>
</dbReference>
<dbReference type="InterPro" id="IPR015943">
    <property type="entry name" value="WD40/YVTN_repeat-like_dom_sf"/>
</dbReference>
<evidence type="ECO:0000256" key="2">
    <source>
        <dbReference type="ARBA" id="ARBA00022737"/>
    </source>
</evidence>
<dbReference type="STRING" id="930991.A0A0D0D5Z8"/>
<dbReference type="InterPro" id="IPR020472">
    <property type="entry name" value="WD40_PAC1"/>
</dbReference>
<gene>
    <name evidence="4" type="ORF">PAXRUDRAFT_834285</name>
</gene>
<dbReference type="AlphaFoldDB" id="A0A0D0D5Z8"/>
<keyword evidence="2" id="KW-0677">Repeat</keyword>
<feature type="repeat" description="WD" evidence="3">
    <location>
        <begin position="275"/>
        <end position="308"/>
    </location>
</feature>
<name>A0A0D0D5Z8_9AGAM</name>